<dbReference type="GeneID" id="17322584"/>
<evidence type="ECO:0000313" key="2">
    <source>
        <dbReference type="Proteomes" id="UP000012073"/>
    </source>
</evidence>
<evidence type="ECO:0000313" key="1">
    <source>
        <dbReference type="EMBL" id="CDF35033.1"/>
    </source>
</evidence>
<accession>R7QBA6</accession>
<name>R7QBA6_CHOCR</name>
<reference evidence="2" key="1">
    <citation type="journal article" date="2013" name="Proc. Natl. Acad. Sci. U.S.A.">
        <title>Genome structure and metabolic features in the red seaweed Chondrus crispus shed light on evolution of the Archaeplastida.</title>
        <authorList>
            <person name="Collen J."/>
            <person name="Porcel B."/>
            <person name="Carre W."/>
            <person name="Ball S.G."/>
            <person name="Chaparro C."/>
            <person name="Tonon T."/>
            <person name="Barbeyron T."/>
            <person name="Michel G."/>
            <person name="Noel B."/>
            <person name="Valentin K."/>
            <person name="Elias M."/>
            <person name="Artiguenave F."/>
            <person name="Arun A."/>
            <person name="Aury J.M."/>
            <person name="Barbosa-Neto J.F."/>
            <person name="Bothwell J.H."/>
            <person name="Bouget F.Y."/>
            <person name="Brillet L."/>
            <person name="Cabello-Hurtado F."/>
            <person name="Capella-Gutierrez S."/>
            <person name="Charrier B."/>
            <person name="Cladiere L."/>
            <person name="Cock J.M."/>
            <person name="Coelho S.M."/>
            <person name="Colleoni C."/>
            <person name="Czjzek M."/>
            <person name="Da Silva C."/>
            <person name="Delage L."/>
            <person name="Denoeud F."/>
            <person name="Deschamps P."/>
            <person name="Dittami S.M."/>
            <person name="Gabaldon T."/>
            <person name="Gachon C.M."/>
            <person name="Groisillier A."/>
            <person name="Herve C."/>
            <person name="Jabbari K."/>
            <person name="Katinka M."/>
            <person name="Kloareg B."/>
            <person name="Kowalczyk N."/>
            <person name="Labadie K."/>
            <person name="Leblanc C."/>
            <person name="Lopez P.J."/>
            <person name="McLachlan D.H."/>
            <person name="Meslet-Cladiere L."/>
            <person name="Moustafa A."/>
            <person name="Nehr Z."/>
            <person name="Nyvall Collen P."/>
            <person name="Panaud O."/>
            <person name="Partensky F."/>
            <person name="Poulain J."/>
            <person name="Rensing S.A."/>
            <person name="Rousvoal S."/>
            <person name="Samson G."/>
            <person name="Symeonidi A."/>
            <person name="Weissenbach J."/>
            <person name="Zambounis A."/>
            <person name="Wincker P."/>
            <person name="Boyen C."/>
        </authorList>
    </citation>
    <scope>NUCLEOTIDE SEQUENCE [LARGE SCALE GENOMIC DNA]</scope>
    <source>
        <strain evidence="2">cv. Stackhouse</strain>
    </source>
</reference>
<protein>
    <submittedName>
        <fullName evidence="1">Uncharacterized protein</fullName>
    </submittedName>
</protein>
<keyword evidence="2" id="KW-1185">Reference proteome</keyword>
<sequence length="105" mass="12251">MTFLQFSLFRKKHAVVIVHDERGLARLLGRQVEKRREWELEPEEGLLRLGQEQYTVCVSIHEDVRRNALAGRSRVLPSSIPNHIPLTVGQECRCMRRRDAVVDFT</sequence>
<dbReference type="EMBL" id="HG001715">
    <property type="protein sequence ID" value="CDF35033.1"/>
    <property type="molecule type" value="Genomic_DNA"/>
</dbReference>
<dbReference type="AlphaFoldDB" id="R7QBA6"/>
<dbReference type="KEGG" id="ccp:CHC_T00003483001"/>
<proteinExistence type="predicted"/>
<dbReference type="RefSeq" id="XP_005714852.1">
    <property type="nucleotide sequence ID" value="XM_005714795.1"/>
</dbReference>
<organism evidence="1 2">
    <name type="scientific">Chondrus crispus</name>
    <name type="common">Carrageen Irish moss</name>
    <name type="synonym">Polymorpha crispa</name>
    <dbReference type="NCBI Taxonomy" id="2769"/>
    <lineage>
        <taxon>Eukaryota</taxon>
        <taxon>Rhodophyta</taxon>
        <taxon>Florideophyceae</taxon>
        <taxon>Rhodymeniophycidae</taxon>
        <taxon>Gigartinales</taxon>
        <taxon>Gigartinaceae</taxon>
        <taxon>Chondrus</taxon>
    </lineage>
</organism>
<dbReference type="Gramene" id="CDF35033">
    <property type="protein sequence ID" value="CDF35033"/>
    <property type="gene ID" value="CHC_T00003483001"/>
</dbReference>
<dbReference type="Proteomes" id="UP000012073">
    <property type="component" value="Unassembled WGS sequence"/>
</dbReference>
<gene>
    <name evidence="1" type="ORF">CHC_T00003483001</name>
</gene>